<name>A0A841R5U7_9SPIO</name>
<accession>A0A841R5U7</accession>
<organism evidence="6 7">
    <name type="scientific">Spirochaeta isovalerica</name>
    <dbReference type="NCBI Taxonomy" id="150"/>
    <lineage>
        <taxon>Bacteria</taxon>
        <taxon>Pseudomonadati</taxon>
        <taxon>Spirochaetota</taxon>
        <taxon>Spirochaetia</taxon>
        <taxon>Spirochaetales</taxon>
        <taxon>Spirochaetaceae</taxon>
        <taxon>Spirochaeta</taxon>
    </lineage>
</organism>
<dbReference type="RefSeq" id="WP_184746832.1">
    <property type="nucleotide sequence ID" value="NZ_JACHGJ010000003.1"/>
</dbReference>
<keyword evidence="2" id="KW-0175">Coiled coil</keyword>
<evidence type="ECO:0000259" key="5">
    <source>
        <dbReference type="Pfam" id="PF25973"/>
    </source>
</evidence>
<keyword evidence="3" id="KW-0812">Transmembrane</keyword>
<dbReference type="InterPro" id="IPR006143">
    <property type="entry name" value="RND_pump_MFP"/>
</dbReference>
<dbReference type="Gene3D" id="1.10.287.470">
    <property type="entry name" value="Helix hairpin bin"/>
    <property type="match status" value="1"/>
</dbReference>
<dbReference type="InterPro" id="IPR058647">
    <property type="entry name" value="BSH_CzcB-like"/>
</dbReference>
<dbReference type="GO" id="GO:0015562">
    <property type="term" value="F:efflux transmembrane transporter activity"/>
    <property type="evidence" value="ECO:0007669"/>
    <property type="project" value="TreeGrafter"/>
</dbReference>
<evidence type="ECO:0000256" key="1">
    <source>
        <dbReference type="ARBA" id="ARBA00009477"/>
    </source>
</evidence>
<evidence type="ECO:0000313" key="7">
    <source>
        <dbReference type="Proteomes" id="UP000587760"/>
    </source>
</evidence>
<gene>
    <name evidence="6" type="ORF">HNR50_002237</name>
</gene>
<evidence type="ECO:0000256" key="2">
    <source>
        <dbReference type="SAM" id="Coils"/>
    </source>
</evidence>
<keyword evidence="3" id="KW-1133">Transmembrane helix</keyword>
<dbReference type="Gene3D" id="2.40.30.170">
    <property type="match status" value="1"/>
</dbReference>
<dbReference type="InterPro" id="IPR058792">
    <property type="entry name" value="Beta-barrel_RND_2"/>
</dbReference>
<evidence type="ECO:0000259" key="4">
    <source>
        <dbReference type="Pfam" id="PF25954"/>
    </source>
</evidence>
<dbReference type="SUPFAM" id="SSF111369">
    <property type="entry name" value="HlyD-like secretion proteins"/>
    <property type="match status" value="1"/>
</dbReference>
<protein>
    <submittedName>
        <fullName evidence="6">Membrane fusion protein (Multidrug efflux system)</fullName>
    </submittedName>
</protein>
<dbReference type="NCBIfam" id="TIGR01730">
    <property type="entry name" value="RND_mfp"/>
    <property type="match status" value="1"/>
</dbReference>
<keyword evidence="7" id="KW-1185">Reference proteome</keyword>
<feature type="domain" description="CzcB-like barrel-sandwich hybrid" evidence="5">
    <location>
        <begin position="66"/>
        <end position="192"/>
    </location>
</feature>
<feature type="coiled-coil region" evidence="2">
    <location>
        <begin position="99"/>
        <end position="126"/>
    </location>
</feature>
<feature type="domain" description="CusB-like beta-barrel" evidence="4">
    <location>
        <begin position="199"/>
        <end position="271"/>
    </location>
</feature>
<proteinExistence type="inferred from homology"/>
<dbReference type="PANTHER" id="PTHR30469:SF15">
    <property type="entry name" value="HLYD FAMILY OF SECRETION PROTEINS"/>
    <property type="match status" value="1"/>
</dbReference>
<sequence>MRIRIQLSIVMVLVLTGIIFFTWKSGNREQEQMIEEIKVPVVTMNPRSGTLEKRISFRSFVESDHTVAVYPQAVGVLQSVPVEEGQRVEAGQLIAVLENESLLLNLQQAQSALNLARDDMNRYKTMYEKSLISEQQFQTVETNYKATESRYELARVQYEYSRVKSPIEGIVQRVNVEPGILVSSQVNLMSIATRDSKIIKADIPEKYYEYFQKKGNLAVEVYRSGDKEKIYRGKIEYVSPFISPGTMKFQVTVKLEDSGQLVPGMYMEVSFILDKRDDQISLPYSALTRKGQLWYVDDENLVHSLTPGEIFNGDEWFAISGDLADKAFIVEGQHFLSEGQEVRVIGGSAN</sequence>
<comment type="similarity">
    <text evidence="1">Belongs to the membrane fusion protein (MFP) (TC 8.A.1) family.</text>
</comment>
<dbReference type="Proteomes" id="UP000587760">
    <property type="component" value="Unassembled WGS sequence"/>
</dbReference>
<dbReference type="Gene3D" id="2.40.420.20">
    <property type="match status" value="1"/>
</dbReference>
<evidence type="ECO:0000256" key="3">
    <source>
        <dbReference type="SAM" id="Phobius"/>
    </source>
</evidence>
<feature type="transmembrane region" description="Helical" evidence="3">
    <location>
        <begin position="7"/>
        <end position="23"/>
    </location>
</feature>
<dbReference type="Gene3D" id="2.40.50.100">
    <property type="match status" value="1"/>
</dbReference>
<dbReference type="EMBL" id="JACHGJ010000003">
    <property type="protein sequence ID" value="MBB6480574.1"/>
    <property type="molecule type" value="Genomic_DNA"/>
</dbReference>
<keyword evidence="3" id="KW-0472">Membrane</keyword>
<dbReference type="GO" id="GO:1990281">
    <property type="term" value="C:efflux pump complex"/>
    <property type="evidence" value="ECO:0007669"/>
    <property type="project" value="TreeGrafter"/>
</dbReference>
<dbReference type="PANTHER" id="PTHR30469">
    <property type="entry name" value="MULTIDRUG RESISTANCE PROTEIN MDTA"/>
    <property type="match status" value="1"/>
</dbReference>
<dbReference type="AlphaFoldDB" id="A0A841R5U7"/>
<evidence type="ECO:0000313" key="6">
    <source>
        <dbReference type="EMBL" id="MBB6480574.1"/>
    </source>
</evidence>
<dbReference type="Pfam" id="PF25954">
    <property type="entry name" value="Beta-barrel_RND_2"/>
    <property type="match status" value="1"/>
</dbReference>
<reference evidence="6 7" key="1">
    <citation type="submission" date="2020-08" db="EMBL/GenBank/DDBJ databases">
        <title>Genomic Encyclopedia of Type Strains, Phase IV (KMG-IV): sequencing the most valuable type-strain genomes for metagenomic binning, comparative biology and taxonomic classification.</title>
        <authorList>
            <person name="Goeker M."/>
        </authorList>
    </citation>
    <scope>NUCLEOTIDE SEQUENCE [LARGE SCALE GENOMIC DNA]</scope>
    <source>
        <strain evidence="6 7">DSM 2461</strain>
    </source>
</reference>
<dbReference type="Pfam" id="PF25973">
    <property type="entry name" value="BSH_CzcB"/>
    <property type="match status" value="1"/>
</dbReference>
<comment type="caution">
    <text evidence="6">The sequence shown here is derived from an EMBL/GenBank/DDBJ whole genome shotgun (WGS) entry which is preliminary data.</text>
</comment>